<proteinExistence type="predicted"/>
<sequence length="89" mass="9524">MHPLVIRSVIGFALFGFTSATLSGQTWEWTGSAGNAWSEGLNWDAGVPVGGSETILWFDQVPAPEIIHNIAGGLVLNQLNFTENSGPLR</sequence>
<accession>A0A934SG67</accession>
<evidence type="ECO:0000313" key="2">
    <source>
        <dbReference type="Proteomes" id="UP000603141"/>
    </source>
</evidence>
<name>A0A934SG67_9BACT</name>
<evidence type="ECO:0000313" key="1">
    <source>
        <dbReference type="EMBL" id="MBK1884598.1"/>
    </source>
</evidence>
<dbReference type="Proteomes" id="UP000603141">
    <property type="component" value="Unassembled WGS sequence"/>
</dbReference>
<keyword evidence="2" id="KW-1185">Reference proteome</keyword>
<dbReference type="EMBL" id="JAENIJ010000063">
    <property type="protein sequence ID" value="MBK1884598.1"/>
    <property type="molecule type" value="Genomic_DNA"/>
</dbReference>
<reference evidence="1" key="1">
    <citation type="submission" date="2021-01" db="EMBL/GenBank/DDBJ databases">
        <title>Modified the classification status of verrucomicrobia.</title>
        <authorList>
            <person name="Feng X."/>
        </authorList>
    </citation>
    <scope>NUCLEOTIDE SEQUENCE</scope>
    <source>
        <strain evidence="1">KCTC 22041</strain>
    </source>
</reference>
<comment type="caution">
    <text evidence="1">The sequence shown here is derived from an EMBL/GenBank/DDBJ whole genome shotgun (WGS) entry which is preliminary data.</text>
</comment>
<protein>
    <submittedName>
        <fullName evidence="1">Uncharacterized protein</fullName>
    </submittedName>
</protein>
<dbReference type="RefSeq" id="WP_200273942.1">
    <property type="nucleotide sequence ID" value="NZ_JAENIJ010000063.1"/>
</dbReference>
<dbReference type="AlphaFoldDB" id="A0A934SG67"/>
<gene>
    <name evidence="1" type="ORF">JIN85_19435</name>
</gene>
<organism evidence="1 2">
    <name type="scientific">Luteolibacter pohnpeiensis</name>
    <dbReference type="NCBI Taxonomy" id="454153"/>
    <lineage>
        <taxon>Bacteria</taxon>
        <taxon>Pseudomonadati</taxon>
        <taxon>Verrucomicrobiota</taxon>
        <taxon>Verrucomicrobiia</taxon>
        <taxon>Verrucomicrobiales</taxon>
        <taxon>Verrucomicrobiaceae</taxon>
        <taxon>Luteolibacter</taxon>
    </lineage>
</organism>